<accession>A0A9W8YJP2</accession>
<evidence type="ECO:0000256" key="1">
    <source>
        <dbReference type="ARBA" id="ARBA00005564"/>
    </source>
</evidence>
<dbReference type="Gene3D" id="2.130.10.10">
    <property type="entry name" value="YVTN repeat-like/Quinoprotein amine dehydrogenase"/>
    <property type="match status" value="1"/>
</dbReference>
<dbReference type="Pfam" id="PF10282">
    <property type="entry name" value="Lactonase"/>
    <property type="match status" value="1"/>
</dbReference>
<sequence length="129" mass="14183">MIMGYKVLYTSSTTVEFTNVLQSRTSTNEHDVGGDIHISTVSDPIINYSIDHSNGNLTRIQTFAAGGVNPRQFSISKDGGMIAVSLFADESKKVTIIGRDVRTGRLTKQITELKVDGWPSCVIFRDKNT</sequence>
<comment type="caution">
    <text evidence="2">The sequence shown here is derived from an EMBL/GenBank/DDBJ whole genome shotgun (WGS) entry which is preliminary data.</text>
</comment>
<dbReference type="PANTHER" id="PTHR30344">
    <property type="entry name" value="6-PHOSPHOGLUCONOLACTONASE-RELATED"/>
    <property type="match status" value="1"/>
</dbReference>
<organism evidence="2 3">
    <name type="scientific">Gnomoniopsis smithogilvyi</name>
    <dbReference type="NCBI Taxonomy" id="1191159"/>
    <lineage>
        <taxon>Eukaryota</taxon>
        <taxon>Fungi</taxon>
        <taxon>Dikarya</taxon>
        <taxon>Ascomycota</taxon>
        <taxon>Pezizomycotina</taxon>
        <taxon>Sordariomycetes</taxon>
        <taxon>Sordariomycetidae</taxon>
        <taxon>Diaporthales</taxon>
        <taxon>Gnomoniaceae</taxon>
        <taxon>Gnomoniopsis</taxon>
    </lineage>
</organism>
<reference evidence="2" key="1">
    <citation type="submission" date="2022-10" db="EMBL/GenBank/DDBJ databases">
        <title>Tapping the CABI collections for fungal endophytes: first genome assemblies for Collariella, Neodidymelliopsis, Ascochyta clinopodiicola, Didymella pomorum, Didymosphaeria variabile, Neocosmospora piperis and Neocucurbitaria cava.</title>
        <authorList>
            <person name="Hill R."/>
        </authorList>
    </citation>
    <scope>NUCLEOTIDE SEQUENCE</scope>
    <source>
        <strain evidence="2">IMI 355082</strain>
    </source>
</reference>
<dbReference type="GO" id="GO:0017057">
    <property type="term" value="F:6-phosphogluconolactonase activity"/>
    <property type="evidence" value="ECO:0007669"/>
    <property type="project" value="TreeGrafter"/>
</dbReference>
<dbReference type="InterPro" id="IPR019405">
    <property type="entry name" value="Lactonase_7-beta_prop"/>
</dbReference>
<dbReference type="SUPFAM" id="SSF51004">
    <property type="entry name" value="C-terminal (heme d1) domain of cytochrome cd1-nitrite reductase"/>
    <property type="match status" value="1"/>
</dbReference>
<dbReference type="InterPro" id="IPR015943">
    <property type="entry name" value="WD40/YVTN_repeat-like_dom_sf"/>
</dbReference>
<proteinExistence type="inferred from homology"/>
<dbReference type="PANTHER" id="PTHR30344:SF1">
    <property type="entry name" value="6-PHOSPHOGLUCONOLACTONASE"/>
    <property type="match status" value="1"/>
</dbReference>
<dbReference type="InterPro" id="IPR050282">
    <property type="entry name" value="Cycloisomerase_2"/>
</dbReference>
<evidence type="ECO:0000313" key="3">
    <source>
        <dbReference type="Proteomes" id="UP001140453"/>
    </source>
</evidence>
<gene>
    <name evidence="2" type="ORF">N0V93_010237</name>
</gene>
<dbReference type="InterPro" id="IPR011048">
    <property type="entry name" value="Haem_d1_sf"/>
</dbReference>
<dbReference type="Proteomes" id="UP001140453">
    <property type="component" value="Unassembled WGS sequence"/>
</dbReference>
<protein>
    <submittedName>
        <fullName evidence="2">Uncharacterized protein</fullName>
    </submittedName>
</protein>
<comment type="similarity">
    <text evidence="1">Belongs to the cycloisomerase 2 family.</text>
</comment>
<evidence type="ECO:0000313" key="2">
    <source>
        <dbReference type="EMBL" id="KAJ4385806.1"/>
    </source>
</evidence>
<dbReference type="OrthoDB" id="9972196at2759"/>
<name>A0A9W8YJP2_9PEZI</name>
<dbReference type="EMBL" id="JAPEVB010000007">
    <property type="protein sequence ID" value="KAJ4385806.1"/>
    <property type="molecule type" value="Genomic_DNA"/>
</dbReference>
<dbReference type="AlphaFoldDB" id="A0A9W8YJP2"/>
<keyword evidence="3" id="KW-1185">Reference proteome</keyword>